<sequence length="317" mass="34462">MTVRDAILQACQVAFTIAAAPFIQGCIVQFEERIQRGHGPGVLQPYRDLWKLFHKDIVVPETASWLFWVTPVVAFTCMMTVPILIPVLTNYPLPLSNMGDILGGGLILTLGSFMITLAGLDTGSAYGGIGSSRAAVIGILAEPTLILVFVGITLFARSMLPFVVNHLLVASPAVYLGPAHLFLVAAFFILLTVETDRLPIHSSTHIEVYMIEEARVLEYAGPLHALLKWASMMKQFILYTIFCNVLTMPWFLSTRGLAPGVLGSAAGVIVKFVIVACAIVTVDTIQARLRFYRYQEPLAVSFLLAVLAIIGTQIGLG</sequence>
<gene>
    <name evidence="6" type="ordered locus">Acry_0603</name>
</gene>
<dbReference type="Proteomes" id="UP000000245">
    <property type="component" value="Chromosome"/>
</dbReference>
<evidence type="ECO:0000256" key="5">
    <source>
        <dbReference type="SAM" id="Phobius"/>
    </source>
</evidence>
<evidence type="ECO:0000313" key="6">
    <source>
        <dbReference type="EMBL" id="ABQ29826.1"/>
    </source>
</evidence>
<reference evidence="6 7" key="1">
    <citation type="submission" date="2007-05" db="EMBL/GenBank/DDBJ databases">
        <title>Complete sequence of chromosome of Acidiphilium cryptum JF-5.</title>
        <authorList>
            <consortium name="US DOE Joint Genome Institute"/>
            <person name="Copeland A."/>
            <person name="Lucas S."/>
            <person name="Lapidus A."/>
            <person name="Barry K."/>
            <person name="Detter J.C."/>
            <person name="Glavina del Rio T."/>
            <person name="Hammon N."/>
            <person name="Israni S."/>
            <person name="Dalin E."/>
            <person name="Tice H."/>
            <person name="Pitluck S."/>
            <person name="Sims D."/>
            <person name="Brettin T."/>
            <person name="Bruce D."/>
            <person name="Han C."/>
            <person name="Schmutz J."/>
            <person name="Larimer F."/>
            <person name="Land M."/>
            <person name="Hauser L."/>
            <person name="Kyrpides N."/>
            <person name="Kim E."/>
            <person name="Magnuson T."/>
            <person name="Richardson P."/>
        </authorList>
    </citation>
    <scope>NUCLEOTIDE SEQUENCE [LARGE SCALE GENOMIC DNA]</scope>
    <source>
        <strain evidence="6 7">JF-5</strain>
    </source>
</reference>
<proteinExistence type="predicted"/>
<feature type="transmembrane region" description="Helical" evidence="5">
    <location>
        <begin position="134"/>
        <end position="155"/>
    </location>
</feature>
<comment type="subcellular location">
    <subcellularLocation>
        <location evidence="1">Membrane</location>
        <topology evidence="1">Multi-pass membrane protein</topology>
    </subcellularLocation>
</comment>
<evidence type="ECO:0000256" key="2">
    <source>
        <dbReference type="ARBA" id="ARBA00022692"/>
    </source>
</evidence>
<dbReference type="STRING" id="349163.Acry_0603"/>
<keyword evidence="6" id="KW-0456">Lyase</keyword>
<dbReference type="Pfam" id="PF00146">
    <property type="entry name" value="NADHdh"/>
    <property type="match status" value="1"/>
</dbReference>
<feature type="transmembrane region" description="Helical" evidence="5">
    <location>
        <begin position="175"/>
        <end position="193"/>
    </location>
</feature>
<evidence type="ECO:0000313" key="7">
    <source>
        <dbReference type="Proteomes" id="UP000000245"/>
    </source>
</evidence>
<feature type="transmembrane region" description="Helical" evidence="5">
    <location>
        <begin position="65"/>
        <end position="89"/>
    </location>
</feature>
<feature type="transmembrane region" description="Helical" evidence="5">
    <location>
        <begin position="236"/>
        <end position="252"/>
    </location>
</feature>
<dbReference type="KEGG" id="acr:Acry_0603"/>
<name>A5FW44_ACICJ</name>
<feature type="transmembrane region" description="Helical" evidence="5">
    <location>
        <begin position="101"/>
        <end position="122"/>
    </location>
</feature>
<organism evidence="6 7">
    <name type="scientific">Acidiphilium cryptum (strain JF-5)</name>
    <dbReference type="NCBI Taxonomy" id="349163"/>
    <lineage>
        <taxon>Bacteria</taxon>
        <taxon>Pseudomonadati</taxon>
        <taxon>Pseudomonadota</taxon>
        <taxon>Alphaproteobacteria</taxon>
        <taxon>Acetobacterales</taxon>
        <taxon>Acidocellaceae</taxon>
        <taxon>Acidiphilium</taxon>
    </lineage>
</organism>
<accession>A5FW44</accession>
<keyword evidence="2 5" id="KW-0812">Transmembrane</keyword>
<feature type="transmembrane region" description="Helical" evidence="5">
    <location>
        <begin position="297"/>
        <end position="316"/>
    </location>
</feature>
<keyword evidence="3 5" id="KW-1133">Transmembrane helix</keyword>
<dbReference type="PANTHER" id="PTHR43359">
    <property type="entry name" value="FORMATE HYDROGENLYASE SUBUNIT 4"/>
    <property type="match status" value="1"/>
</dbReference>
<dbReference type="InterPro" id="IPR052561">
    <property type="entry name" value="ComplexI_Subunit1"/>
</dbReference>
<dbReference type="PROSITE" id="PS51257">
    <property type="entry name" value="PROKAR_LIPOPROTEIN"/>
    <property type="match status" value="1"/>
</dbReference>
<dbReference type="GO" id="GO:0005886">
    <property type="term" value="C:plasma membrane"/>
    <property type="evidence" value="ECO:0007669"/>
    <property type="project" value="TreeGrafter"/>
</dbReference>
<dbReference type="PANTHER" id="PTHR43359:SF1">
    <property type="entry name" value="FORMATE HYDROGENLYASE SUBUNIT 4-RELATED"/>
    <property type="match status" value="1"/>
</dbReference>
<dbReference type="EMBL" id="CP000697">
    <property type="protein sequence ID" value="ABQ29826.1"/>
    <property type="molecule type" value="Genomic_DNA"/>
</dbReference>
<dbReference type="InterPro" id="IPR001694">
    <property type="entry name" value="NADH_UbQ_OxRdtase_su1/FPO"/>
</dbReference>
<keyword evidence="7" id="KW-1185">Reference proteome</keyword>
<evidence type="ECO:0000256" key="1">
    <source>
        <dbReference type="ARBA" id="ARBA00004141"/>
    </source>
</evidence>
<feature type="transmembrane region" description="Helical" evidence="5">
    <location>
        <begin position="264"/>
        <end position="285"/>
    </location>
</feature>
<dbReference type="RefSeq" id="WP_007421501.1">
    <property type="nucleotide sequence ID" value="NC_009484.1"/>
</dbReference>
<dbReference type="HOGENOM" id="CLU_015134_2_0_5"/>
<dbReference type="eggNOG" id="COG0650">
    <property type="taxonomic scope" value="Bacteria"/>
</dbReference>
<keyword evidence="4 5" id="KW-0472">Membrane</keyword>
<protein>
    <submittedName>
        <fullName evidence="6">Formate hydrogenlyase subunit 4-like protein</fullName>
    </submittedName>
</protein>
<dbReference type="GO" id="GO:0016829">
    <property type="term" value="F:lyase activity"/>
    <property type="evidence" value="ECO:0007669"/>
    <property type="project" value="UniProtKB-KW"/>
</dbReference>
<evidence type="ECO:0000256" key="4">
    <source>
        <dbReference type="ARBA" id="ARBA00023136"/>
    </source>
</evidence>
<evidence type="ECO:0000256" key="3">
    <source>
        <dbReference type="ARBA" id="ARBA00022989"/>
    </source>
</evidence>
<dbReference type="AlphaFoldDB" id="A5FW44"/>